<dbReference type="GO" id="GO:0035612">
    <property type="term" value="F:AP-2 adaptor complex binding"/>
    <property type="evidence" value="ECO:0007669"/>
    <property type="project" value="TreeGrafter"/>
</dbReference>
<keyword evidence="3" id="KW-0808">Transferase</keyword>
<organism evidence="10 11">
    <name type="scientific">Syphacia muris</name>
    <dbReference type="NCBI Taxonomy" id="451379"/>
    <lineage>
        <taxon>Eukaryota</taxon>
        <taxon>Metazoa</taxon>
        <taxon>Ecdysozoa</taxon>
        <taxon>Nematoda</taxon>
        <taxon>Chromadorea</taxon>
        <taxon>Rhabditida</taxon>
        <taxon>Spirurina</taxon>
        <taxon>Oxyuridomorpha</taxon>
        <taxon>Oxyuroidea</taxon>
        <taxon>Oxyuridae</taxon>
        <taxon>Syphacia</taxon>
    </lineage>
</organism>
<evidence type="ECO:0000313" key="11">
    <source>
        <dbReference type="WBParaSite" id="SMUV_0000092201-mRNA-1"/>
    </source>
</evidence>
<feature type="domain" description="Protein kinase" evidence="9">
    <location>
        <begin position="41"/>
        <end position="313"/>
    </location>
</feature>
<evidence type="ECO:0000256" key="5">
    <source>
        <dbReference type="ARBA" id="ARBA00022777"/>
    </source>
</evidence>
<dbReference type="PANTHER" id="PTHR22967:SF57">
    <property type="entry name" value="AUXILIN, ISOFORM A-RELATED"/>
    <property type="match status" value="1"/>
</dbReference>
<proteinExistence type="predicted"/>
<accession>A0A0N5A9W4</accession>
<evidence type="ECO:0000256" key="1">
    <source>
        <dbReference type="ARBA" id="ARBA00012513"/>
    </source>
</evidence>
<dbReference type="SMART" id="SM00220">
    <property type="entry name" value="S_TKc"/>
    <property type="match status" value="1"/>
</dbReference>
<evidence type="ECO:0000256" key="7">
    <source>
        <dbReference type="ARBA" id="ARBA00047899"/>
    </source>
</evidence>
<comment type="catalytic activity">
    <reaction evidence="8">
        <text>L-seryl-[protein] + ATP = O-phospho-L-seryl-[protein] + ADP + H(+)</text>
        <dbReference type="Rhea" id="RHEA:17989"/>
        <dbReference type="Rhea" id="RHEA-COMP:9863"/>
        <dbReference type="Rhea" id="RHEA-COMP:11604"/>
        <dbReference type="ChEBI" id="CHEBI:15378"/>
        <dbReference type="ChEBI" id="CHEBI:29999"/>
        <dbReference type="ChEBI" id="CHEBI:30616"/>
        <dbReference type="ChEBI" id="CHEBI:83421"/>
        <dbReference type="ChEBI" id="CHEBI:456216"/>
        <dbReference type="EC" id="2.7.11.1"/>
    </reaction>
</comment>
<dbReference type="Pfam" id="PF00069">
    <property type="entry name" value="Pkinase"/>
    <property type="match status" value="1"/>
</dbReference>
<keyword evidence="2" id="KW-0723">Serine/threonine-protein kinase</keyword>
<dbReference type="PROSITE" id="PS00108">
    <property type="entry name" value="PROTEIN_KINASE_ST"/>
    <property type="match status" value="1"/>
</dbReference>
<dbReference type="GO" id="GO:0005737">
    <property type="term" value="C:cytoplasm"/>
    <property type="evidence" value="ECO:0007669"/>
    <property type="project" value="TreeGrafter"/>
</dbReference>
<dbReference type="InterPro" id="IPR008271">
    <property type="entry name" value="Ser/Thr_kinase_AS"/>
</dbReference>
<dbReference type="GO" id="GO:0045747">
    <property type="term" value="P:positive regulation of Notch signaling pathway"/>
    <property type="evidence" value="ECO:0007669"/>
    <property type="project" value="TreeGrafter"/>
</dbReference>
<comment type="catalytic activity">
    <reaction evidence="7">
        <text>L-threonyl-[protein] + ATP = O-phospho-L-threonyl-[protein] + ADP + H(+)</text>
        <dbReference type="Rhea" id="RHEA:46608"/>
        <dbReference type="Rhea" id="RHEA-COMP:11060"/>
        <dbReference type="Rhea" id="RHEA-COMP:11605"/>
        <dbReference type="ChEBI" id="CHEBI:15378"/>
        <dbReference type="ChEBI" id="CHEBI:30013"/>
        <dbReference type="ChEBI" id="CHEBI:30616"/>
        <dbReference type="ChEBI" id="CHEBI:61977"/>
        <dbReference type="ChEBI" id="CHEBI:456216"/>
        <dbReference type="EC" id="2.7.11.1"/>
    </reaction>
</comment>
<dbReference type="EC" id="2.7.11.1" evidence="1"/>
<keyword evidence="6" id="KW-0067">ATP-binding</keyword>
<dbReference type="GO" id="GO:2000369">
    <property type="term" value="P:regulation of clathrin-dependent endocytosis"/>
    <property type="evidence" value="ECO:0007669"/>
    <property type="project" value="TreeGrafter"/>
</dbReference>
<name>A0A0N5A9W4_9BILA</name>
<keyword evidence="5" id="KW-0418">Kinase</keyword>
<dbReference type="InterPro" id="IPR011009">
    <property type="entry name" value="Kinase-like_dom_sf"/>
</dbReference>
<dbReference type="AlphaFoldDB" id="A0A0N5A9W4"/>
<reference evidence="11" key="1">
    <citation type="submission" date="2017-02" db="UniProtKB">
        <authorList>
            <consortium name="WormBaseParasite"/>
        </authorList>
    </citation>
    <scope>IDENTIFICATION</scope>
</reference>
<dbReference type="STRING" id="451379.A0A0N5A9W4"/>
<dbReference type="GO" id="GO:0004674">
    <property type="term" value="F:protein serine/threonine kinase activity"/>
    <property type="evidence" value="ECO:0007669"/>
    <property type="project" value="UniProtKB-KW"/>
</dbReference>
<evidence type="ECO:0000313" key="10">
    <source>
        <dbReference type="Proteomes" id="UP000046393"/>
    </source>
</evidence>
<sequence length="403" mass="45637">MPLFFGSSTVKPQHFSNRNGSGNIDLKDSRGTVVKLQNYTVVIEKKLAEGGFAIIYLVNDKSNHQFALKRQFINDDRQLEACKRECCIIKCLQGHQNIIRYVDHLISRNKFGIYEYSLLTVYYKSSVLQLMNERLMSRRSLSPVEILSIFCDICEAVARLHHSQTPVIHRDLKIENILIDDRGRSSSPRYVLCDFGSATTKVFSLETHSRQVIEDEILRYTTLSYRAPEMIDIYAGRPIGTKCDIWAMGVLLYKLCYFTLPFGESSLAIQNCSYVFPNEPDCPKELRAIIKLLLQPDIDLRPDIYQVCCLAFEAAGKKCPVGNLNATLDALQENTSNCQAIQSETLKSDSKMIFNEKIGMSGISTSVNPRLRPKPSAALRNTTAFNIAEIEISPQSVFFENNN</sequence>
<evidence type="ECO:0000256" key="4">
    <source>
        <dbReference type="ARBA" id="ARBA00022741"/>
    </source>
</evidence>
<dbReference type="PROSITE" id="PS50011">
    <property type="entry name" value="PROTEIN_KINASE_DOM"/>
    <property type="match status" value="1"/>
</dbReference>
<evidence type="ECO:0000256" key="6">
    <source>
        <dbReference type="ARBA" id="ARBA00022840"/>
    </source>
</evidence>
<evidence type="ECO:0000256" key="8">
    <source>
        <dbReference type="ARBA" id="ARBA00048679"/>
    </source>
</evidence>
<dbReference type="PANTHER" id="PTHR22967">
    <property type="entry name" value="SERINE/THREONINE PROTEIN KINASE"/>
    <property type="match status" value="1"/>
</dbReference>
<evidence type="ECO:0000256" key="3">
    <source>
        <dbReference type="ARBA" id="ARBA00022679"/>
    </source>
</evidence>
<dbReference type="GO" id="GO:0005524">
    <property type="term" value="F:ATP binding"/>
    <property type="evidence" value="ECO:0007669"/>
    <property type="project" value="UniProtKB-KW"/>
</dbReference>
<keyword evidence="4" id="KW-0547">Nucleotide-binding</keyword>
<dbReference type="WBParaSite" id="SMUV_0000092201-mRNA-1">
    <property type="protein sequence ID" value="SMUV_0000092201-mRNA-1"/>
    <property type="gene ID" value="SMUV_0000092201"/>
</dbReference>
<keyword evidence="10" id="KW-1185">Reference proteome</keyword>
<protein>
    <recommendedName>
        <fullName evidence="1">non-specific serine/threonine protein kinase</fullName>
        <ecNumber evidence="1">2.7.11.1</ecNumber>
    </recommendedName>
</protein>
<dbReference type="SUPFAM" id="SSF56112">
    <property type="entry name" value="Protein kinase-like (PK-like)"/>
    <property type="match status" value="1"/>
</dbReference>
<evidence type="ECO:0000259" key="9">
    <source>
        <dbReference type="PROSITE" id="PS50011"/>
    </source>
</evidence>
<evidence type="ECO:0000256" key="2">
    <source>
        <dbReference type="ARBA" id="ARBA00022527"/>
    </source>
</evidence>
<dbReference type="Proteomes" id="UP000046393">
    <property type="component" value="Unplaced"/>
</dbReference>
<dbReference type="InterPro" id="IPR000719">
    <property type="entry name" value="Prot_kinase_dom"/>
</dbReference>
<dbReference type="Gene3D" id="1.10.510.10">
    <property type="entry name" value="Transferase(Phosphotransferase) domain 1"/>
    <property type="match status" value="1"/>
</dbReference>